<dbReference type="EMBL" id="SNYW01000007">
    <property type="protein sequence ID" value="TDQ83039.1"/>
    <property type="molecule type" value="Genomic_DNA"/>
</dbReference>
<gene>
    <name evidence="1" type="ORF">A8950_1321</name>
</gene>
<organism evidence="1 2">
    <name type="scientific">Dongia mobilis</name>
    <dbReference type="NCBI Taxonomy" id="578943"/>
    <lineage>
        <taxon>Bacteria</taxon>
        <taxon>Pseudomonadati</taxon>
        <taxon>Pseudomonadota</taxon>
        <taxon>Alphaproteobacteria</taxon>
        <taxon>Rhodospirillales</taxon>
        <taxon>Dongiaceae</taxon>
        <taxon>Dongia</taxon>
    </lineage>
</organism>
<comment type="caution">
    <text evidence="1">The sequence shown here is derived from an EMBL/GenBank/DDBJ whole genome shotgun (WGS) entry which is preliminary data.</text>
</comment>
<dbReference type="Proteomes" id="UP000295783">
    <property type="component" value="Unassembled WGS sequence"/>
</dbReference>
<evidence type="ECO:0008006" key="3">
    <source>
        <dbReference type="Google" id="ProtNLM"/>
    </source>
</evidence>
<dbReference type="RefSeq" id="WP_133612830.1">
    <property type="nucleotide sequence ID" value="NZ_SNYW01000007.1"/>
</dbReference>
<evidence type="ECO:0000313" key="2">
    <source>
        <dbReference type="Proteomes" id="UP000295783"/>
    </source>
</evidence>
<evidence type="ECO:0000313" key="1">
    <source>
        <dbReference type="EMBL" id="TDQ83039.1"/>
    </source>
</evidence>
<name>A0A4R6WTE2_9PROT</name>
<proteinExistence type="predicted"/>
<keyword evidence="2" id="KW-1185">Reference proteome</keyword>
<protein>
    <recommendedName>
        <fullName evidence="3">ElaB/YqjD/DUF883 family membrane-anchored ribosome-binding protein</fullName>
    </recommendedName>
</protein>
<reference evidence="1 2" key="1">
    <citation type="submission" date="2019-03" db="EMBL/GenBank/DDBJ databases">
        <title>Genomic Encyclopedia of Type Strains, Phase III (KMG-III): the genomes of soil and plant-associated and newly described type strains.</title>
        <authorList>
            <person name="Whitman W."/>
        </authorList>
    </citation>
    <scope>NUCLEOTIDE SEQUENCE [LARGE SCALE GENOMIC DNA]</scope>
    <source>
        <strain evidence="1 2">CGMCC 1.7660</strain>
    </source>
</reference>
<dbReference type="AlphaFoldDB" id="A0A4R6WTE2"/>
<dbReference type="OrthoDB" id="7355856at2"/>
<accession>A0A4R6WTE2</accession>
<sequence length="88" mass="9148">MADRILDKELDTLKNDLGTLRDDVASLSRLLAKKGGAKIDNALADGKARVQAGIGAVEGQVTAHPLASLLVAFGAGILLARLTGNQQR</sequence>